<accession>A0A3L6DU68</accession>
<name>A0A3L6DU68_MAIZE</name>
<proteinExistence type="predicted"/>
<reference evidence="1" key="1">
    <citation type="journal article" date="2018" name="Nat. Genet.">
        <title>Extensive intraspecific gene order and gene structural variations between Mo17 and other maize genomes.</title>
        <authorList>
            <person name="Sun S."/>
            <person name="Zhou Y."/>
            <person name="Chen J."/>
            <person name="Shi J."/>
            <person name="Zhao H."/>
            <person name="Zhao H."/>
            <person name="Song W."/>
            <person name="Zhang M."/>
            <person name="Cui Y."/>
            <person name="Dong X."/>
            <person name="Liu H."/>
            <person name="Ma X."/>
            <person name="Jiao Y."/>
            <person name="Wang B."/>
            <person name="Wei X."/>
            <person name="Stein J.C."/>
            <person name="Glaubitz J.C."/>
            <person name="Lu F."/>
            <person name="Yu G."/>
            <person name="Liang C."/>
            <person name="Fengler K."/>
            <person name="Li B."/>
            <person name="Rafalski A."/>
            <person name="Schnable P.S."/>
            <person name="Ware D.H."/>
            <person name="Buckler E.S."/>
            <person name="Lai J."/>
        </authorList>
    </citation>
    <scope>NUCLEOTIDE SEQUENCE [LARGE SCALE GENOMIC DNA]</scope>
    <source>
        <tissue evidence="1">Seedling</tissue>
    </source>
</reference>
<dbReference type="Proteomes" id="UP000251960">
    <property type="component" value="Chromosome 8"/>
</dbReference>
<dbReference type="EMBL" id="NCVQ01000009">
    <property type="protein sequence ID" value="PWZ12274.1"/>
    <property type="molecule type" value="Genomic_DNA"/>
</dbReference>
<gene>
    <name evidence="1" type="ORF">Zm00014a_001166</name>
</gene>
<sequence length="133" mass="14995">MATGRLLRAVLGRQSQQGKARGHGEMELRILSSTYGASIWWGCGEKEIGALLLAAQGTRGEQSCWPPVRQPWRGFLQPWSRRGRWEGMSCCWNSWAPWTGSWATMEVEKGAARLGKQGRWSWEGALRRLGRHG</sequence>
<evidence type="ECO:0000313" key="1">
    <source>
        <dbReference type="EMBL" id="PWZ12274.1"/>
    </source>
</evidence>
<comment type="caution">
    <text evidence="1">The sequence shown here is derived from an EMBL/GenBank/DDBJ whole genome shotgun (WGS) entry which is preliminary data.</text>
</comment>
<dbReference type="AlphaFoldDB" id="A0A3L6DU68"/>
<protein>
    <submittedName>
        <fullName evidence="1">Uncharacterized protein</fullName>
    </submittedName>
</protein>
<organism evidence="1">
    <name type="scientific">Zea mays</name>
    <name type="common">Maize</name>
    <dbReference type="NCBI Taxonomy" id="4577"/>
    <lineage>
        <taxon>Eukaryota</taxon>
        <taxon>Viridiplantae</taxon>
        <taxon>Streptophyta</taxon>
        <taxon>Embryophyta</taxon>
        <taxon>Tracheophyta</taxon>
        <taxon>Spermatophyta</taxon>
        <taxon>Magnoliopsida</taxon>
        <taxon>Liliopsida</taxon>
        <taxon>Poales</taxon>
        <taxon>Poaceae</taxon>
        <taxon>PACMAD clade</taxon>
        <taxon>Panicoideae</taxon>
        <taxon>Andropogonodae</taxon>
        <taxon>Andropogoneae</taxon>
        <taxon>Tripsacinae</taxon>
        <taxon>Zea</taxon>
    </lineage>
</organism>